<reference evidence="1 2" key="1">
    <citation type="submission" date="2024-02" db="EMBL/GenBank/DDBJ databases">
        <title>Comparative Genomic Analysis of Flavobacterium Species Causing Columnaris Disease of Freshwater Fish in Thailand: Insights into Virulence and Resistance Mechanisms.</title>
        <authorList>
            <person name="Nguyen D."/>
            <person name="Chokmangmeepisarn P."/>
            <person name="Khianchaikhan K."/>
            <person name="Morishita M."/>
            <person name="Bunnoy A."/>
            <person name="Rodkhum C."/>
        </authorList>
    </citation>
    <scope>NUCLEOTIDE SEQUENCE [LARGE SCALE GENOMIC DNA]</scope>
    <source>
        <strain evidence="1 2">PCBSB2203</strain>
    </source>
</reference>
<dbReference type="RefSeq" id="WP_405345824.1">
    <property type="nucleotide sequence ID" value="NZ_JAZHOJ010000089.1"/>
</dbReference>
<sequence>RTAPTSVSFSGLGTLSGCETSYRVSANTVGGVGCDRLYYIWYKNGQRVTEGFDKANYTVDNANWSNGDKLKLQVDYLTRIGGSWSNLYSQESTIVKNSSPSSLAISGLKPFCDSDGISLSANITGGSGRFFYYWTKNGTRVSEGYDKSTYTLQGNQWSNGDKLKMVVSYQCASGSWIET</sequence>
<evidence type="ECO:0000313" key="1">
    <source>
        <dbReference type="EMBL" id="MFK7004918.1"/>
    </source>
</evidence>
<accession>A0ABW8PKF9</accession>
<evidence type="ECO:0000313" key="2">
    <source>
        <dbReference type="Proteomes" id="UP001621713"/>
    </source>
</evidence>
<name>A0ABW8PKF9_9FLAO</name>
<proteinExistence type="predicted"/>
<dbReference type="EMBL" id="JAZHOJ010000089">
    <property type="protein sequence ID" value="MFK7004918.1"/>
    <property type="molecule type" value="Genomic_DNA"/>
</dbReference>
<evidence type="ECO:0008006" key="3">
    <source>
        <dbReference type="Google" id="ProtNLM"/>
    </source>
</evidence>
<dbReference type="Proteomes" id="UP001621713">
    <property type="component" value="Unassembled WGS sequence"/>
</dbReference>
<keyword evidence="2" id="KW-1185">Reference proteome</keyword>
<feature type="non-terminal residue" evidence="1">
    <location>
        <position position="179"/>
    </location>
</feature>
<protein>
    <recommendedName>
        <fullName evidence="3">Ig-like domain-containing protein</fullName>
    </recommendedName>
</protein>
<organism evidence="1 2">
    <name type="scientific">Flavobacterium covae</name>
    <dbReference type="NCBI Taxonomy" id="2906076"/>
    <lineage>
        <taxon>Bacteria</taxon>
        <taxon>Pseudomonadati</taxon>
        <taxon>Bacteroidota</taxon>
        <taxon>Flavobacteriia</taxon>
        <taxon>Flavobacteriales</taxon>
        <taxon>Flavobacteriaceae</taxon>
        <taxon>Flavobacterium</taxon>
    </lineage>
</organism>
<comment type="caution">
    <text evidence="1">The sequence shown here is derived from an EMBL/GenBank/DDBJ whole genome shotgun (WGS) entry which is preliminary data.</text>
</comment>
<gene>
    <name evidence="1" type="ORF">V3467_13855</name>
</gene>
<feature type="non-terminal residue" evidence="1">
    <location>
        <position position="1"/>
    </location>
</feature>